<dbReference type="EMBL" id="AP024086">
    <property type="protein sequence ID" value="BCL63243.1"/>
    <property type="molecule type" value="Genomic_DNA"/>
</dbReference>
<reference evidence="1" key="1">
    <citation type="submission" date="2020-09" db="EMBL/GenBank/DDBJ databases">
        <title>Desulfogranum mesoprofundum gen. nov., sp. nov., a novel mesophilic, sulfate-reducing chemolithoautotroph isolated from a deep-sea hydrothermal vent chimney in the Suiyo Seamount.</title>
        <authorList>
            <person name="Hashimoto Y."/>
            <person name="Nakagawa S."/>
        </authorList>
    </citation>
    <scope>NUCLEOTIDE SEQUENCE</scope>
    <source>
        <strain evidence="1">KT2</strain>
    </source>
</reference>
<proteinExistence type="predicted"/>
<dbReference type="KEGG" id="dbk:DGMP_39360"/>
<dbReference type="AlphaFoldDB" id="A0A8D5JF09"/>
<dbReference type="Proteomes" id="UP000826725">
    <property type="component" value="Chromosome"/>
</dbReference>
<evidence type="ECO:0000313" key="1">
    <source>
        <dbReference type="EMBL" id="BCL63243.1"/>
    </source>
</evidence>
<dbReference type="RefSeq" id="WP_228855516.1">
    <property type="nucleotide sequence ID" value="NZ_AP024086.1"/>
</dbReference>
<dbReference type="Pfam" id="PF02635">
    <property type="entry name" value="DsrE"/>
    <property type="match status" value="1"/>
</dbReference>
<evidence type="ECO:0008006" key="3">
    <source>
        <dbReference type="Google" id="ProtNLM"/>
    </source>
</evidence>
<gene>
    <name evidence="1" type="ORF">DGMP_39360</name>
</gene>
<evidence type="ECO:0000313" key="2">
    <source>
        <dbReference type="Proteomes" id="UP000826725"/>
    </source>
</evidence>
<accession>A0A8D5JF09</accession>
<protein>
    <recommendedName>
        <fullName evidence="3">Cytoplasmic protein</fullName>
    </recommendedName>
</protein>
<name>A0A8D5JF09_9BACT</name>
<keyword evidence="2" id="KW-1185">Reference proteome</keyword>
<dbReference type="InterPro" id="IPR003787">
    <property type="entry name" value="Sulphur_relay_DsrE/F-like"/>
</dbReference>
<sequence length="115" mass="12842">MEKVIFFAFRGDPLCFIHVLLNSLDLDARGMEGKIILEGEAVKLVPEMTQSGHFLNNLYTKVKKKGLIIGACKACSNKLKVVQPIEDEQIALIGEMSGHPAMSKYIEKGYRILTF</sequence>
<organism evidence="1 2">
    <name type="scientific">Desulfomarina profundi</name>
    <dbReference type="NCBI Taxonomy" id="2772557"/>
    <lineage>
        <taxon>Bacteria</taxon>
        <taxon>Pseudomonadati</taxon>
        <taxon>Thermodesulfobacteriota</taxon>
        <taxon>Desulfobulbia</taxon>
        <taxon>Desulfobulbales</taxon>
        <taxon>Desulfobulbaceae</taxon>
        <taxon>Desulfomarina</taxon>
    </lineage>
</organism>